<accession>A0A5R8K7A1</accession>
<dbReference type="SUPFAM" id="SSF49899">
    <property type="entry name" value="Concanavalin A-like lectins/glucanases"/>
    <property type="match status" value="1"/>
</dbReference>
<dbReference type="RefSeq" id="WP_138088821.1">
    <property type="nucleotide sequence ID" value="NZ_VAUV01000029.1"/>
</dbReference>
<dbReference type="InterPro" id="IPR013320">
    <property type="entry name" value="ConA-like_dom_sf"/>
</dbReference>
<proteinExistence type="predicted"/>
<dbReference type="NCBIfam" id="TIGR02595">
    <property type="entry name" value="PEP_CTERM"/>
    <property type="match status" value="1"/>
</dbReference>
<dbReference type="Gene3D" id="2.60.120.200">
    <property type="match status" value="1"/>
</dbReference>
<dbReference type="OrthoDB" id="9801383at2"/>
<keyword evidence="3" id="KW-1185">Reference proteome</keyword>
<evidence type="ECO:0000256" key="1">
    <source>
        <dbReference type="SAM" id="SignalP"/>
    </source>
</evidence>
<dbReference type="EMBL" id="VAUV01000029">
    <property type="protein sequence ID" value="TLD68247.1"/>
    <property type="molecule type" value="Genomic_DNA"/>
</dbReference>
<evidence type="ECO:0000313" key="2">
    <source>
        <dbReference type="EMBL" id="TLD68247.1"/>
    </source>
</evidence>
<evidence type="ECO:0000313" key="3">
    <source>
        <dbReference type="Proteomes" id="UP000306196"/>
    </source>
</evidence>
<gene>
    <name evidence="2" type="ORF">FEM03_23610</name>
</gene>
<feature type="signal peptide" evidence="1">
    <location>
        <begin position="1"/>
        <end position="22"/>
    </location>
</feature>
<keyword evidence="1" id="KW-0732">Signal</keyword>
<feature type="chain" id="PRO_5024396721" evidence="1">
    <location>
        <begin position="23"/>
        <end position="283"/>
    </location>
</feature>
<dbReference type="InterPro" id="IPR013424">
    <property type="entry name" value="Ice-binding_C"/>
</dbReference>
<dbReference type="Proteomes" id="UP000306196">
    <property type="component" value="Unassembled WGS sequence"/>
</dbReference>
<protein>
    <submittedName>
        <fullName evidence="2">LamG domain-containing protein</fullName>
    </submittedName>
</protein>
<comment type="caution">
    <text evidence="2">The sequence shown here is derived from an EMBL/GenBank/DDBJ whole genome shotgun (WGS) entry which is preliminary data.</text>
</comment>
<reference evidence="2 3" key="1">
    <citation type="submission" date="2019-05" db="EMBL/GenBank/DDBJ databases">
        <title>Verrucobacter flavum gen. nov., sp. nov. a new member of the family Verrucomicrobiaceae.</title>
        <authorList>
            <person name="Szuroczki S."/>
            <person name="Abbaszade G."/>
            <person name="Szabo A."/>
            <person name="Felfoldi T."/>
            <person name="Schumann P."/>
            <person name="Boka K."/>
            <person name="Keki Z."/>
            <person name="Toumi M."/>
            <person name="Toth E."/>
        </authorList>
    </citation>
    <scope>NUCLEOTIDE SEQUENCE [LARGE SCALE GENOMIC DNA]</scope>
    <source>
        <strain evidence="2 3">MG-N-17</strain>
    </source>
</reference>
<dbReference type="Pfam" id="PF13385">
    <property type="entry name" value="Laminin_G_3"/>
    <property type="match status" value="1"/>
</dbReference>
<name>A0A5R8K7A1_9BACT</name>
<organism evidence="2 3">
    <name type="scientific">Phragmitibacter flavus</name>
    <dbReference type="NCBI Taxonomy" id="2576071"/>
    <lineage>
        <taxon>Bacteria</taxon>
        <taxon>Pseudomonadati</taxon>
        <taxon>Verrucomicrobiota</taxon>
        <taxon>Verrucomicrobiia</taxon>
        <taxon>Verrucomicrobiales</taxon>
        <taxon>Verrucomicrobiaceae</taxon>
        <taxon>Phragmitibacter</taxon>
    </lineage>
</organism>
<sequence>MNPLHLLPAALITLVLLSSTQAATVAHWRFEGDTTTWLQDSSSNAHHLSNTNSTSTQLLLPATGDGSSFANPIPQSGLPNLSATSFTGSGSGIMATAGSSSWTSNTFTIEAMVNISNTTGLKTIVGHLSQTLGRSWLLGIQNNQLSILLGDGASATETYHTPSSPNFTLALDKDYYVAVAVNLNAVNASERLTFYIQNLTDDGPLISTLFTSLFTSLEGSTDGLAIGSTGHASSRFTGLIDEVRFSNTTLSASQLLVPEPSRALLLSLGAALFITNRRRNLSP</sequence>
<dbReference type="AlphaFoldDB" id="A0A5R8K7A1"/>